<sequence length="355" mass="41587">MLKHPKPYLAFAIIPLYVIVKALSRFPEFIETYYSNGIYPIISKVLRYVFGWLPFSFGDIFYALAIIYIFRWFIINKQRLRKNTKQWFIDVFSTISVIYSAFHVFWALNYYRKPLHTNLHLDADYTTEQLVSVSKKLIEKSNSIQFDITKNDTLKVVFPYSKRDILNLIPKGYDVLKETYPHLEYKPISIKKSLFSLPLTYMGFSGYLNPLTNEAQVDGLIPSYKFPTTASHEVAHQLGYAAENEANFIGSLAAINHPDIYFKYSGYTFALRHCLNEVYLRDPELYICIAENINIGILKNYKEVQLFWDSYKNPTEPLFKKTYNSYLQANNQKDGMKSYSYVVALVVNYFEKHDL</sequence>
<protein>
    <submittedName>
        <fullName evidence="2">DUF3810 domain-containing protein</fullName>
    </submittedName>
</protein>
<dbReference type="RefSeq" id="WP_344728735.1">
    <property type="nucleotide sequence ID" value="NZ_BAABBI010000001.1"/>
</dbReference>
<evidence type="ECO:0000313" key="3">
    <source>
        <dbReference type="Proteomes" id="UP001501456"/>
    </source>
</evidence>
<evidence type="ECO:0000256" key="1">
    <source>
        <dbReference type="SAM" id="Phobius"/>
    </source>
</evidence>
<dbReference type="InterPro" id="IPR024294">
    <property type="entry name" value="DUF3810"/>
</dbReference>
<dbReference type="EMBL" id="BAABBI010000001">
    <property type="protein sequence ID" value="GAA3782923.1"/>
    <property type="molecule type" value="Genomic_DNA"/>
</dbReference>
<keyword evidence="1" id="KW-0472">Membrane</keyword>
<dbReference type="Proteomes" id="UP001501456">
    <property type="component" value="Unassembled WGS sequence"/>
</dbReference>
<feature type="transmembrane region" description="Helical" evidence="1">
    <location>
        <begin position="48"/>
        <end position="75"/>
    </location>
</feature>
<organism evidence="2 3">
    <name type="scientific">Corallibacter vietnamensis</name>
    <dbReference type="NCBI Taxonomy" id="904130"/>
    <lineage>
        <taxon>Bacteria</taxon>
        <taxon>Pseudomonadati</taxon>
        <taxon>Bacteroidota</taxon>
        <taxon>Flavobacteriia</taxon>
        <taxon>Flavobacteriales</taxon>
        <taxon>Flavobacteriaceae</taxon>
        <taxon>Corallibacter</taxon>
    </lineage>
</organism>
<dbReference type="Pfam" id="PF12725">
    <property type="entry name" value="DUF3810"/>
    <property type="match status" value="1"/>
</dbReference>
<accession>A0ABP7H5R9</accession>
<feature type="transmembrane region" description="Helical" evidence="1">
    <location>
        <begin position="87"/>
        <end position="108"/>
    </location>
</feature>
<evidence type="ECO:0000313" key="2">
    <source>
        <dbReference type="EMBL" id="GAA3782923.1"/>
    </source>
</evidence>
<keyword evidence="1" id="KW-0812">Transmembrane</keyword>
<reference evidence="3" key="1">
    <citation type="journal article" date="2019" name="Int. J. Syst. Evol. Microbiol.">
        <title>The Global Catalogue of Microorganisms (GCM) 10K type strain sequencing project: providing services to taxonomists for standard genome sequencing and annotation.</title>
        <authorList>
            <consortium name="The Broad Institute Genomics Platform"/>
            <consortium name="The Broad Institute Genome Sequencing Center for Infectious Disease"/>
            <person name="Wu L."/>
            <person name="Ma J."/>
        </authorList>
    </citation>
    <scope>NUCLEOTIDE SEQUENCE [LARGE SCALE GENOMIC DNA]</scope>
    <source>
        <strain evidence="3">JCM 17525</strain>
    </source>
</reference>
<keyword evidence="1" id="KW-1133">Transmembrane helix</keyword>
<comment type="caution">
    <text evidence="2">The sequence shown here is derived from an EMBL/GenBank/DDBJ whole genome shotgun (WGS) entry which is preliminary data.</text>
</comment>
<proteinExistence type="predicted"/>
<keyword evidence="3" id="KW-1185">Reference proteome</keyword>
<name>A0ABP7H5R9_9FLAO</name>
<gene>
    <name evidence="2" type="ORF">GCM10022271_14030</name>
</gene>